<dbReference type="InterPro" id="IPR032789">
    <property type="entry name" value="T2SS-T3SS_pil_N"/>
</dbReference>
<dbReference type="Proteomes" id="UP001156905">
    <property type="component" value="Unassembled WGS sequence"/>
</dbReference>
<evidence type="ECO:0000313" key="4">
    <source>
        <dbReference type="Proteomes" id="UP001156905"/>
    </source>
</evidence>
<feature type="domain" description="Pilus formation protein N-terminal" evidence="2">
    <location>
        <begin position="26"/>
        <end position="95"/>
    </location>
</feature>
<sequence length="100" mass="10824">MIAQLRAYMLSLVLLLAPVPASQAADQTITLALGTGSVFTPEQPFETVLIDDENVVSIRIQDDRSVIFQALKLGTTNVIFIDAQSIAIANVRIVVRDARA</sequence>
<feature type="signal peptide" evidence="1">
    <location>
        <begin position="1"/>
        <end position="24"/>
    </location>
</feature>
<evidence type="ECO:0000313" key="3">
    <source>
        <dbReference type="EMBL" id="GLR85773.1"/>
    </source>
</evidence>
<gene>
    <name evidence="3" type="ORF">GCM10007857_24840</name>
</gene>
<proteinExistence type="predicted"/>
<evidence type="ECO:0000259" key="2">
    <source>
        <dbReference type="Pfam" id="PF13629"/>
    </source>
</evidence>
<dbReference type="RefSeq" id="WP_284265380.1">
    <property type="nucleotide sequence ID" value="NZ_BSOW01000007.1"/>
</dbReference>
<dbReference type="EMBL" id="BSOW01000007">
    <property type="protein sequence ID" value="GLR85773.1"/>
    <property type="molecule type" value="Genomic_DNA"/>
</dbReference>
<name>A0ABQ6AW43_9BRAD</name>
<dbReference type="Pfam" id="PF13629">
    <property type="entry name" value="T2SS-T3SS_pil_N"/>
    <property type="match status" value="1"/>
</dbReference>
<organism evidence="3 4">
    <name type="scientific">Bradyrhizobium iriomotense</name>
    <dbReference type="NCBI Taxonomy" id="441950"/>
    <lineage>
        <taxon>Bacteria</taxon>
        <taxon>Pseudomonadati</taxon>
        <taxon>Pseudomonadota</taxon>
        <taxon>Alphaproteobacteria</taxon>
        <taxon>Hyphomicrobiales</taxon>
        <taxon>Nitrobacteraceae</taxon>
        <taxon>Bradyrhizobium</taxon>
    </lineage>
</organism>
<keyword evidence="1" id="KW-0732">Signal</keyword>
<accession>A0ABQ6AW43</accession>
<keyword evidence="4" id="KW-1185">Reference proteome</keyword>
<evidence type="ECO:0000256" key="1">
    <source>
        <dbReference type="SAM" id="SignalP"/>
    </source>
</evidence>
<protein>
    <recommendedName>
        <fullName evidence="2">Pilus formation protein N-terminal domain-containing protein</fullName>
    </recommendedName>
</protein>
<reference evidence="4" key="1">
    <citation type="journal article" date="2019" name="Int. J. Syst. Evol. Microbiol.">
        <title>The Global Catalogue of Microorganisms (GCM) 10K type strain sequencing project: providing services to taxonomists for standard genome sequencing and annotation.</title>
        <authorList>
            <consortium name="The Broad Institute Genomics Platform"/>
            <consortium name="The Broad Institute Genome Sequencing Center for Infectious Disease"/>
            <person name="Wu L."/>
            <person name="Ma J."/>
        </authorList>
    </citation>
    <scope>NUCLEOTIDE SEQUENCE [LARGE SCALE GENOMIC DNA]</scope>
    <source>
        <strain evidence="4">NBRC 102520</strain>
    </source>
</reference>
<comment type="caution">
    <text evidence="3">The sequence shown here is derived from an EMBL/GenBank/DDBJ whole genome shotgun (WGS) entry which is preliminary data.</text>
</comment>
<feature type="chain" id="PRO_5045395381" description="Pilus formation protein N-terminal domain-containing protein" evidence="1">
    <location>
        <begin position="25"/>
        <end position="100"/>
    </location>
</feature>